<dbReference type="PANTHER" id="PTHR42865:SF7">
    <property type="entry name" value="PROTON_GLUTAMATE-ASPARTATE SYMPORTER"/>
    <property type="match status" value="1"/>
</dbReference>
<dbReference type="PATRIC" id="fig|391937.3.peg.536"/>
<keyword evidence="7 10" id="KW-1133">Transmembrane helix</keyword>
<dbReference type="InterPro" id="IPR018107">
    <property type="entry name" value="Na-dicarboxylate_symporter_CS"/>
</dbReference>
<comment type="similarity">
    <text evidence="2">Belongs to the dicarboxylate/amino acid:cation symporter (DAACS) (TC 2.A.23) family.</text>
</comment>
<dbReference type="PROSITE" id="PS00714">
    <property type="entry name" value="NA_DICARBOXYL_SYMP_2"/>
    <property type="match status" value="1"/>
</dbReference>
<gene>
    <name evidence="11" type="ORF">NA2_02584</name>
</gene>
<dbReference type="SUPFAM" id="SSF118215">
    <property type="entry name" value="Proton glutamate symport protein"/>
    <property type="match status" value="1"/>
</dbReference>
<evidence type="ECO:0000256" key="9">
    <source>
        <dbReference type="ARBA" id="ARBA00057488"/>
    </source>
</evidence>
<keyword evidence="3" id="KW-0813">Transport</keyword>
<dbReference type="Gene3D" id="1.10.3860.10">
    <property type="entry name" value="Sodium:dicarboxylate symporter"/>
    <property type="match status" value="1"/>
</dbReference>
<evidence type="ECO:0000313" key="12">
    <source>
        <dbReference type="Proteomes" id="UP000006786"/>
    </source>
</evidence>
<dbReference type="PANTHER" id="PTHR42865">
    <property type="entry name" value="PROTON/GLUTAMATE-ASPARTATE SYMPORTER"/>
    <property type="match status" value="1"/>
</dbReference>
<comment type="subcellular location">
    <subcellularLocation>
        <location evidence="1">Cell inner membrane</location>
        <topology evidence="1">Multi-pass membrane protein</topology>
    </subcellularLocation>
</comment>
<dbReference type="InterPro" id="IPR001991">
    <property type="entry name" value="Na-dicarboxylate_symporter"/>
</dbReference>
<dbReference type="InterPro" id="IPR036458">
    <property type="entry name" value="Na:dicarbo_symporter_sf"/>
</dbReference>
<keyword evidence="12" id="KW-1185">Reference proteome</keyword>
<dbReference type="EMBL" id="AMRM01000002">
    <property type="protein sequence ID" value="EKF20635.1"/>
    <property type="molecule type" value="Genomic_DNA"/>
</dbReference>
<keyword evidence="4" id="KW-1003">Cell membrane</keyword>
<evidence type="ECO:0000313" key="11">
    <source>
        <dbReference type="EMBL" id="EKF20635.1"/>
    </source>
</evidence>
<evidence type="ECO:0000256" key="5">
    <source>
        <dbReference type="ARBA" id="ARBA00022692"/>
    </source>
</evidence>
<dbReference type="FunFam" id="1.10.3860.10:FF:000001">
    <property type="entry name" value="C4-dicarboxylate transport protein"/>
    <property type="match status" value="1"/>
</dbReference>
<feature type="transmembrane region" description="Helical" evidence="10">
    <location>
        <begin position="157"/>
        <end position="178"/>
    </location>
</feature>
<evidence type="ECO:0000256" key="10">
    <source>
        <dbReference type="SAM" id="Phobius"/>
    </source>
</evidence>
<keyword evidence="6" id="KW-0769">Symport</keyword>
<keyword evidence="5 10" id="KW-0812">Transmembrane</keyword>
<feature type="transmembrane region" description="Helical" evidence="10">
    <location>
        <begin position="13"/>
        <end position="35"/>
    </location>
</feature>
<dbReference type="Pfam" id="PF00375">
    <property type="entry name" value="SDF"/>
    <property type="match status" value="1"/>
</dbReference>
<dbReference type="AlphaFoldDB" id="K2MIY4"/>
<feature type="transmembrane region" description="Helical" evidence="10">
    <location>
        <begin position="119"/>
        <end position="136"/>
    </location>
</feature>
<evidence type="ECO:0000256" key="7">
    <source>
        <dbReference type="ARBA" id="ARBA00022989"/>
    </source>
</evidence>
<organism evidence="11 12">
    <name type="scientific">Nitratireductor pacificus pht-3B</name>
    <dbReference type="NCBI Taxonomy" id="391937"/>
    <lineage>
        <taxon>Bacteria</taxon>
        <taxon>Pseudomonadati</taxon>
        <taxon>Pseudomonadota</taxon>
        <taxon>Alphaproteobacteria</taxon>
        <taxon>Hyphomicrobiales</taxon>
        <taxon>Phyllobacteriaceae</taxon>
        <taxon>Nitratireductor</taxon>
    </lineage>
</organism>
<comment type="function">
    <text evidence="9">Responsible for the transport of dicarboxylates such as succinate, fumarate, and malate from the periplasm across the membrane. This transport system plays an important role in the energy supply of rhizobium-legume symbionts.</text>
</comment>
<reference evidence="11 12" key="1">
    <citation type="journal article" date="2012" name="J. Bacteriol.">
        <title>Genome Sequence of Nitratireductor pacificus Type Strain pht-3B.</title>
        <authorList>
            <person name="Lai Q."/>
            <person name="Li G."/>
            <person name="Shao Z."/>
        </authorList>
    </citation>
    <scope>NUCLEOTIDE SEQUENCE [LARGE SCALE GENOMIC DNA]</scope>
    <source>
        <strain evidence="12">pht-3B</strain>
    </source>
</reference>
<evidence type="ECO:0000256" key="1">
    <source>
        <dbReference type="ARBA" id="ARBA00004429"/>
    </source>
</evidence>
<comment type="caution">
    <text evidence="11">The sequence shown here is derived from an EMBL/GenBank/DDBJ whole genome shotgun (WGS) entry which is preliminary data.</text>
</comment>
<feature type="transmembrane region" description="Helical" evidence="10">
    <location>
        <begin position="55"/>
        <end position="76"/>
    </location>
</feature>
<dbReference type="STRING" id="391937.NA2_02584"/>
<dbReference type="eggNOG" id="COG1301">
    <property type="taxonomic scope" value="Bacteria"/>
</dbReference>
<evidence type="ECO:0000256" key="3">
    <source>
        <dbReference type="ARBA" id="ARBA00022448"/>
    </source>
</evidence>
<dbReference type="GO" id="GO:0006835">
    <property type="term" value="P:dicarboxylic acid transport"/>
    <property type="evidence" value="ECO:0007669"/>
    <property type="project" value="TreeGrafter"/>
</dbReference>
<evidence type="ECO:0000256" key="6">
    <source>
        <dbReference type="ARBA" id="ARBA00022847"/>
    </source>
</evidence>
<dbReference type="GO" id="GO:0005886">
    <property type="term" value="C:plasma membrane"/>
    <property type="evidence" value="ECO:0007669"/>
    <property type="project" value="UniProtKB-SubCell"/>
</dbReference>
<dbReference type="PRINTS" id="PR00173">
    <property type="entry name" value="EDTRNSPORT"/>
</dbReference>
<proteinExistence type="inferred from homology"/>
<dbReference type="Proteomes" id="UP000006786">
    <property type="component" value="Unassembled WGS sequence"/>
</dbReference>
<sequence length="394" mass="40258">MSGNAAIAGSIKLIGSAFIAAIKMLVVPLVFVSLVCGMTSIAEIGRMGRIGVKTLAFYLGTTAFAIAIGLALGIVFEPGAGVALVADATAETKQPPHFGELLVGIIPTNPVSAATDGNVLQIIFFAIVFGLAINLAGEVARPIRSFFDALNAVIMKLAEIVVSFAPYGVFALMTWVAGTYGFDLLLPLGLIILAVYVGSLIHAVVVYGGLITFVARLNPTRFFQGVVEPAIVAFTSTSSAGTLPVTMAAATRNLGVKNTVASFTLPLGATINMDGTALYQGVTAVFVAQAFGVTLSGADYLTIVSAATLASIGTAGVPGGGLIMLSMVLTSVGLPLEGVAIIAGIDRILDMARTTLNVVGDCACTVLVAKSEGEIDLDAFNTPHVLAAPKFESS</sequence>
<evidence type="ECO:0000256" key="2">
    <source>
        <dbReference type="ARBA" id="ARBA00006148"/>
    </source>
</evidence>
<dbReference type="GO" id="GO:0015293">
    <property type="term" value="F:symporter activity"/>
    <property type="evidence" value="ECO:0007669"/>
    <property type="project" value="UniProtKB-KW"/>
</dbReference>
<keyword evidence="8 10" id="KW-0472">Membrane</keyword>
<name>K2MIY4_9HYPH</name>
<evidence type="ECO:0000256" key="4">
    <source>
        <dbReference type="ARBA" id="ARBA00022475"/>
    </source>
</evidence>
<evidence type="ECO:0000256" key="8">
    <source>
        <dbReference type="ARBA" id="ARBA00023136"/>
    </source>
</evidence>
<feature type="transmembrane region" description="Helical" evidence="10">
    <location>
        <begin position="184"/>
        <end position="214"/>
    </location>
</feature>
<protein>
    <submittedName>
        <fullName evidence="11">Sodium:dicarboxylate symporter</fullName>
    </submittedName>
</protein>
<accession>K2MIY4</accession>